<reference evidence="3" key="1">
    <citation type="submission" date="2022-06" db="EMBL/GenBank/DDBJ databases">
        <authorList>
            <consortium name="SYNGENTA / RWTH Aachen University"/>
        </authorList>
    </citation>
    <scope>NUCLEOTIDE SEQUENCE</scope>
</reference>
<dbReference type="Proteomes" id="UP001153365">
    <property type="component" value="Unassembled WGS sequence"/>
</dbReference>
<feature type="compositionally biased region" description="Low complexity" evidence="2">
    <location>
        <begin position="322"/>
        <end position="335"/>
    </location>
</feature>
<feature type="compositionally biased region" description="Polar residues" evidence="2">
    <location>
        <begin position="463"/>
        <end position="475"/>
    </location>
</feature>
<feature type="region of interest" description="Disordered" evidence="2">
    <location>
        <begin position="137"/>
        <end position="160"/>
    </location>
</feature>
<feature type="compositionally biased region" description="Basic residues" evidence="2">
    <location>
        <begin position="632"/>
        <end position="641"/>
    </location>
</feature>
<feature type="compositionally biased region" description="Polar residues" evidence="2">
    <location>
        <begin position="436"/>
        <end position="452"/>
    </location>
</feature>
<sequence length="798" mass="88056">MANLRAPLPHFLNLPLPSIQPINQKSSNQSPIVFKMTLSADQFEELLRMDSEVEEGEEGGLRLEFDQNQINPTGGRLHLTPTRNLLLNQPRSGPIRTNKPEEIYHHNILPTNTSQSRSPLRGLFKIPIGTPVFALQPNPVEPINTTQPTPNQPSRDTLPITHTLLNQPDQALNLNSNTQHSQREKEKLAGQKLKERRLEAERKKKEKQMVLLPTDTVPNGPKKGRPVKARESKQKSTASKWTSTHNSQPPAPSHIIQATVSNPVNGHSTRKAYLASHPEQATDQISNRSPNPTVFPLTKSLDTTPLLPPINTFSPSPQSAPRTRGTNASSTSNTNRRNKPPSLVEPNHSLLLTSQLSPEPFSATKLSATSTVLTSLSEESEADPRTLEQAPPVPERKQKPPNRRNNTSGSAKQSSSKTVPSNKRGIIKALPETPAASETQGSANFTTQSKKLSTGPAPVAVNGTASNLSHESSQPHVLPSKKRKQIEQTETPATSGEVGITRTKMAVRKDNLEKKVKPVVLGGVPSAQEAIGIKQSSNVKVKRAAENKAVRDAGVGAVENHRKRTLEVDAANGGTYPLTKRVKPEQASGLVAPGSMIVNPMGIGAIPTSLPTIRKVNRESEEVNSNSSTTNKKVKKKKKVKPPIDYTSSEDEGGGKHSTQRTSVERNEGRLNGVEEGRLADFKNVEEGEEEEREEEHHNRRCDEAHDKQQQHMKEEQQLLSQQQSRKEYQKNRMIYYEVYSHYQYVCDRIESIKRSRTGRGVSSKGGVKSSVEEIEELVNEYIGLESELDSLRKVIMV</sequence>
<evidence type="ECO:0000313" key="4">
    <source>
        <dbReference type="Proteomes" id="UP001153365"/>
    </source>
</evidence>
<accession>A0AAV0BK86</accession>
<protein>
    <submittedName>
        <fullName evidence="3">Expressed protein</fullName>
    </submittedName>
</protein>
<feature type="region of interest" description="Disordered" evidence="2">
    <location>
        <begin position="174"/>
        <end position="254"/>
    </location>
</feature>
<feature type="compositionally biased region" description="Low complexity" evidence="2">
    <location>
        <begin position="144"/>
        <end position="153"/>
    </location>
</feature>
<evidence type="ECO:0000256" key="2">
    <source>
        <dbReference type="SAM" id="MobiDB-lite"/>
    </source>
</evidence>
<feature type="region of interest" description="Disordered" evidence="2">
    <location>
        <begin position="617"/>
        <end position="725"/>
    </location>
</feature>
<feature type="compositionally biased region" description="Basic and acidic residues" evidence="2">
    <location>
        <begin position="663"/>
        <end position="686"/>
    </location>
</feature>
<keyword evidence="4" id="KW-1185">Reference proteome</keyword>
<feature type="compositionally biased region" description="Basic and acidic residues" evidence="2">
    <location>
        <begin position="181"/>
        <end position="203"/>
    </location>
</feature>
<feature type="compositionally biased region" description="Polar residues" evidence="2">
    <location>
        <begin position="235"/>
        <end position="248"/>
    </location>
</feature>
<gene>
    <name evidence="3" type="ORF">PPACK8108_LOCUS22500</name>
</gene>
<feature type="compositionally biased region" description="Basic and acidic residues" evidence="2">
    <location>
        <begin position="695"/>
        <end position="717"/>
    </location>
</feature>
<proteinExistence type="predicted"/>
<feature type="region of interest" description="Disordered" evidence="2">
    <location>
        <begin position="275"/>
        <end position="346"/>
    </location>
</feature>
<feature type="compositionally biased region" description="Polar residues" evidence="2">
    <location>
        <begin position="279"/>
        <end position="292"/>
    </location>
</feature>
<feature type="region of interest" description="Disordered" evidence="2">
    <location>
        <begin position="372"/>
        <end position="498"/>
    </location>
</feature>
<feature type="coiled-coil region" evidence="1">
    <location>
        <begin position="768"/>
        <end position="795"/>
    </location>
</feature>
<name>A0AAV0BK86_PHAPC</name>
<comment type="caution">
    <text evidence="3">The sequence shown here is derived from an EMBL/GenBank/DDBJ whole genome shotgun (WGS) entry which is preliminary data.</text>
</comment>
<keyword evidence="1" id="KW-0175">Coiled coil</keyword>
<evidence type="ECO:0000313" key="3">
    <source>
        <dbReference type="EMBL" id="CAH7687679.1"/>
    </source>
</evidence>
<feature type="compositionally biased region" description="Polar residues" evidence="2">
    <location>
        <begin position="403"/>
        <end position="421"/>
    </location>
</feature>
<evidence type="ECO:0000256" key="1">
    <source>
        <dbReference type="SAM" id="Coils"/>
    </source>
</evidence>
<feature type="compositionally biased region" description="Polar residues" evidence="2">
    <location>
        <begin position="311"/>
        <end position="321"/>
    </location>
</feature>
<dbReference type="EMBL" id="CALTRL010005900">
    <property type="protein sequence ID" value="CAH7687679.1"/>
    <property type="molecule type" value="Genomic_DNA"/>
</dbReference>
<dbReference type="AlphaFoldDB" id="A0AAV0BK86"/>
<organism evidence="3 4">
    <name type="scientific">Phakopsora pachyrhizi</name>
    <name type="common">Asian soybean rust disease fungus</name>
    <dbReference type="NCBI Taxonomy" id="170000"/>
    <lineage>
        <taxon>Eukaryota</taxon>
        <taxon>Fungi</taxon>
        <taxon>Dikarya</taxon>
        <taxon>Basidiomycota</taxon>
        <taxon>Pucciniomycotina</taxon>
        <taxon>Pucciniomycetes</taxon>
        <taxon>Pucciniales</taxon>
        <taxon>Phakopsoraceae</taxon>
        <taxon>Phakopsora</taxon>
    </lineage>
</organism>